<dbReference type="EMBL" id="BONY01000040">
    <property type="protein sequence ID" value="GIH07750.1"/>
    <property type="molecule type" value="Genomic_DNA"/>
</dbReference>
<gene>
    <name evidence="5" type="ORF">Rhe02_58170</name>
</gene>
<dbReference type="Pfam" id="PF13377">
    <property type="entry name" value="Peripla_BP_3"/>
    <property type="match status" value="1"/>
</dbReference>
<dbReference type="SUPFAM" id="SSF47413">
    <property type="entry name" value="lambda repressor-like DNA-binding domains"/>
    <property type="match status" value="1"/>
</dbReference>
<accession>A0A8J3VIM4</accession>
<dbReference type="AlphaFoldDB" id="A0A8J3VIM4"/>
<dbReference type="PRINTS" id="PR00036">
    <property type="entry name" value="HTHLACI"/>
</dbReference>
<evidence type="ECO:0000256" key="3">
    <source>
        <dbReference type="ARBA" id="ARBA00023163"/>
    </source>
</evidence>
<dbReference type="Proteomes" id="UP000612899">
    <property type="component" value="Unassembled WGS sequence"/>
</dbReference>
<evidence type="ECO:0000313" key="5">
    <source>
        <dbReference type="EMBL" id="GIH07750.1"/>
    </source>
</evidence>
<dbReference type="SMART" id="SM00354">
    <property type="entry name" value="HTH_LACI"/>
    <property type="match status" value="1"/>
</dbReference>
<evidence type="ECO:0000313" key="6">
    <source>
        <dbReference type="Proteomes" id="UP000612899"/>
    </source>
</evidence>
<dbReference type="PANTHER" id="PTHR30146:SF109">
    <property type="entry name" value="HTH-TYPE TRANSCRIPTIONAL REGULATOR GALS"/>
    <property type="match status" value="1"/>
</dbReference>
<dbReference type="CDD" id="cd01392">
    <property type="entry name" value="HTH_LacI"/>
    <property type="match status" value="1"/>
</dbReference>
<keyword evidence="3" id="KW-0804">Transcription</keyword>
<dbReference type="InterPro" id="IPR046335">
    <property type="entry name" value="LacI/GalR-like_sensor"/>
</dbReference>
<sequence length="347" mass="36510">MTPLRRGGEGERDLMIGSRPTIEDVARLAGVSRATASRVINNAPGASEPLRSRVQQAVAQLGYQPNETARALASGRQRTIDLIAADYHPDLSPGAHPYYSRVLTGAMTALEGVNVQLRIHVVARKGAAERIDAMAADTTVGAILANVTPDLASRFYSRCRKVVSLVPTAASVPAVEAENINGAYAAVEHLHGLGRRRIAAIHGPGFNTCAIDRRAGYQKAVNTFGLSDISHGGGFTREGGYAAALALLTEHPDLDAIFATCDLMAAGAIQAITSTGRRVPEDVAVIGFDDSFAAICTNPPLTTMRLPTEEMAAAATRLLLAGGVASGLRQRFAVQLVPRESTGRAPK</sequence>
<evidence type="ECO:0000259" key="4">
    <source>
        <dbReference type="PROSITE" id="PS50932"/>
    </source>
</evidence>
<dbReference type="Gene3D" id="1.10.260.40">
    <property type="entry name" value="lambda repressor-like DNA-binding domains"/>
    <property type="match status" value="1"/>
</dbReference>
<dbReference type="PROSITE" id="PS50932">
    <property type="entry name" value="HTH_LACI_2"/>
    <property type="match status" value="1"/>
</dbReference>
<organism evidence="5 6">
    <name type="scientific">Rhizocola hellebori</name>
    <dbReference type="NCBI Taxonomy" id="1392758"/>
    <lineage>
        <taxon>Bacteria</taxon>
        <taxon>Bacillati</taxon>
        <taxon>Actinomycetota</taxon>
        <taxon>Actinomycetes</taxon>
        <taxon>Micromonosporales</taxon>
        <taxon>Micromonosporaceae</taxon>
        <taxon>Rhizocola</taxon>
    </lineage>
</organism>
<keyword evidence="2" id="KW-0238">DNA-binding</keyword>
<keyword evidence="1" id="KW-0805">Transcription regulation</keyword>
<reference evidence="5" key="1">
    <citation type="submission" date="2021-01" db="EMBL/GenBank/DDBJ databases">
        <title>Whole genome shotgun sequence of Rhizocola hellebori NBRC 109834.</title>
        <authorList>
            <person name="Komaki H."/>
            <person name="Tamura T."/>
        </authorList>
    </citation>
    <scope>NUCLEOTIDE SEQUENCE</scope>
    <source>
        <strain evidence="5">NBRC 109834</strain>
    </source>
</reference>
<comment type="caution">
    <text evidence="5">The sequence shown here is derived from an EMBL/GenBank/DDBJ whole genome shotgun (WGS) entry which is preliminary data.</text>
</comment>
<evidence type="ECO:0000256" key="1">
    <source>
        <dbReference type="ARBA" id="ARBA00023015"/>
    </source>
</evidence>
<dbReference type="InterPro" id="IPR000843">
    <property type="entry name" value="HTH_LacI"/>
</dbReference>
<proteinExistence type="predicted"/>
<dbReference type="GO" id="GO:0000976">
    <property type="term" value="F:transcription cis-regulatory region binding"/>
    <property type="evidence" value="ECO:0007669"/>
    <property type="project" value="TreeGrafter"/>
</dbReference>
<dbReference type="PROSITE" id="PS00356">
    <property type="entry name" value="HTH_LACI_1"/>
    <property type="match status" value="1"/>
</dbReference>
<keyword evidence="6" id="KW-1185">Reference proteome</keyword>
<evidence type="ECO:0000256" key="2">
    <source>
        <dbReference type="ARBA" id="ARBA00023125"/>
    </source>
</evidence>
<dbReference type="InterPro" id="IPR028082">
    <property type="entry name" value="Peripla_BP_I"/>
</dbReference>
<dbReference type="Gene3D" id="3.40.50.2300">
    <property type="match status" value="2"/>
</dbReference>
<dbReference type="InterPro" id="IPR010982">
    <property type="entry name" value="Lambda_DNA-bd_dom_sf"/>
</dbReference>
<dbReference type="SUPFAM" id="SSF53822">
    <property type="entry name" value="Periplasmic binding protein-like I"/>
    <property type="match status" value="1"/>
</dbReference>
<dbReference type="Pfam" id="PF00356">
    <property type="entry name" value="LacI"/>
    <property type="match status" value="1"/>
</dbReference>
<name>A0A8J3VIM4_9ACTN</name>
<feature type="domain" description="HTH lacI-type" evidence="4">
    <location>
        <begin position="20"/>
        <end position="74"/>
    </location>
</feature>
<dbReference type="PANTHER" id="PTHR30146">
    <property type="entry name" value="LACI-RELATED TRANSCRIPTIONAL REPRESSOR"/>
    <property type="match status" value="1"/>
</dbReference>
<protein>
    <submittedName>
        <fullName evidence="5">LacI family transcriptional regulator</fullName>
    </submittedName>
</protein>
<dbReference type="GO" id="GO:0003700">
    <property type="term" value="F:DNA-binding transcription factor activity"/>
    <property type="evidence" value="ECO:0007669"/>
    <property type="project" value="TreeGrafter"/>
</dbReference>
<dbReference type="CDD" id="cd06267">
    <property type="entry name" value="PBP1_LacI_sugar_binding-like"/>
    <property type="match status" value="1"/>
</dbReference>